<dbReference type="EMBL" id="JBHPON010000002">
    <property type="protein sequence ID" value="MFC6037053.1"/>
    <property type="molecule type" value="Genomic_DNA"/>
</dbReference>
<keyword evidence="1" id="KW-0732">Signal</keyword>
<reference evidence="2 3" key="1">
    <citation type="submission" date="2024-09" db="EMBL/GenBank/DDBJ databases">
        <authorList>
            <person name="Zhang Z.-H."/>
        </authorList>
    </citation>
    <scope>NUCLEOTIDE SEQUENCE [LARGE SCALE GENOMIC DNA]</scope>
    <source>
        <strain evidence="2 3">HHTR114</strain>
    </source>
</reference>
<protein>
    <recommendedName>
        <fullName evidence="4">DUF2946 domain-containing protein</fullName>
    </recommendedName>
</protein>
<comment type="caution">
    <text evidence="2">The sequence shown here is derived from an EMBL/GenBank/DDBJ whole genome shotgun (WGS) entry which is preliminary data.</text>
</comment>
<evidence type="ECO:0000313" key="3">
    <source>
        <dbReference type="Proteomes" id="UP001596116"/>
    </source>
</evidence>
<evidence type="ECO:0000256" key="1">
    <source>
        <dbReference type="SAM" id="SignalP"/>
    </source>
</evidence>
<keyword evidence="3" id="KW-1185">Reference proteome</keyword>
<evidence type="ECO:0008006" key="4">
    <source>
        <dbReference type="Google" id="ProtNLM"/>
    </source>
</evidence>
<dbReference type="Proteomes" id="UP001596116">
    <property type="component" value="Unassembled WGS sequence"/>
</dbReference>
<accession>A0ABW1L2I7</accession>
<gene>
    <name evidence="2" type="ORF">ACFMB1_15975</name>
</gene>
<organism evidence="2 3">
    <name type="scientific">Hyphococcus aureus</name>
    <dbReference type="NCBI Taxonomy" id="2666033"/>
    <lineage>
        <taxon>Bacteria</taxon>
        <taxon>Pseudomonadati</taxon>
        <taxon>Pseudomonadota</taxon>
        <taxon>Alphaproteobacteria</taxon>
        <taxon>Parvularculales</taxon>
        <taxon>Parvularculaceae</taxon>
        <taxon>Hyphococcus</taxon>
    </lineage>
</organism>
<dbReference type="RefSeq" id="WP_379881702.1">
    <property type="nucleotide sequence ID" value="NZ_JBHPON010000002.1"/>
</dbReference>
<proteinExistence type="predicted"/>
<name>A0ABW1L2I7_9PROT</name>
<evidence type="ECO:0000313" key="2">
    <source>
        <dbReference type="EMBL" id="MFC6037053.1"/>
    </source>
</evidence>
<feature type="signal peptide" evidence="1">
    <location>
        <begin position="1"/>
        <end position="40"/>
    </location>
</feature>
<sequence>MTRFTKHRGWRKFVSRMTLLRVILSLFSVSQLLPAGASFAQGGDGFALVMCTPDGVKTLSWVEATGEPSPFDAPTEDHSSKSPCHACASGSCSGGVAKALTYIPNAMLLQPSLINVADVPVFVRSNAGPPLPSRAPPAV</sequence>
<feature type="chain" id="PRO_5047265149" description="DUF2946 domain-containing protein" evidence="1">
    <location>
        <begin position="41"/>
        <end position="139"/>
    </location>
</feature>